<evidence type="ECO:0000313" key="12">
    <source>
        <dbReference type="Proteomes" id="UP000199215"/>
    </source>
</evidence>
<protein>
    <submittedName>
        <fullName evidence="11">Sec-independent protein translocase protein TatA</fullName>
    </submittedName>
</protein>
<evidence type="ECO:0000256" key="2">
    <source>
        <dbReference type="ARBA" id="ARBA00022448"/>
    </source>
</evidence>
<dbReference type="Proteomes" id="UP000199215">
    <property type="component" value="Unassembled WGS sequence"/>
</dbReference>
<keyword evidence="8 10" id="KW-0472">Membrane</keyword>
<dbReference type="Gene3D" id="1.20.5.3310">
    <property type="match status" value="1"/>
</dbReference>
<keyword evidence="6 10" id="KW-1133">Transmembrane helix</keyword>
<dbReference type="EMBL" id="FNWU01000006">
    <property type="protein sequence ID" value="SEH55313.1"/>
    <property type="molecule type" value="Genomic_DNA"/>
</dbReference>
<feature type="region of interest" description="Disordered" evidence="9">
    <location>
        <begin position="39"/>
        <end position="107"/>
    </location>
</feature>
<evidence type="ECO:0000256" key="10">
    <source>
        <dbReference type="SAM" id="Phobius"/>
    </source>
</evidence>
<dbReference type="PANTHER" id="PTHR42982:SF1">
    <property type="entry name" value="SEC-INDEPENDENT PROTEIN TRANSLOCASE PROTEIN TATA"/>
    <property type="match status" value="1"/>
</dbReference>
<evidence type="ECO:0000256" key="7">
    <source>
        <dbReference type="ARBA" id="ARBA00023010"/>
    </source>
</evidence>
<feature type="compositionally biased region" description="Acidic residues" evidence="9">
    <location>
        <begin position="92"/>
        <end position="107"/>
    </location>
</feature>
<keyword evidence="12" id="KW-1185">Reference proteome</keyword>
<dbReference type="GO" id="GO:0043953">
    <property type="term" value="P:protein transport by the Tat complex"/>
    <property type="evidence" value="ECO:0007669"/>
    <property type="project" value="InterPro"/>
</dbReference>
<proteinExistence type="predicted"/>
<evidence type="ECO:0000256" key="5">
    <source>
        <dbReference type="ARBA" id="ARBA00022927"/>
    </source>
</evidence>
<feature type="compositionally biased region" description="Acidic residues" evidence="9">
    <location>
        <begin position="53"/>
        <end position="68"/>
    </location>
</feature>
<dbReference type="STRING" id="1267564.SAMN05192561_10669"/>
<keyword evidence="2" id="KW-0813">Transport</keyword>
<comment type="subcellular location">
    <subcellularLocation>
        <location evidence="1">Cell membrane</location>
        <topology evidence="1">Single-pass membrane protein</topology>
    </subcellularLocation>
</comment>
<dbReference type="RefSeq" id="WP_092817230.1">
    <property type="nucleotide sequence ID" value="NZ_FNWU01000006.1"/>
</dbReference>
<reference evidence="11 12" key="1">
    <citation type="submission" date="2016-10" db="EMBL/GenBank/DDBJ databases">
        <authorList>
            <person name="de Groot N.N."/>
        </authorList>
    </citation>
    <scope>NUCLEOTIDE SEQUENCE [LARGE SCALE GENOMIC DNA]</scope>
    <source>
        <strain evidence="11 12">IBRC-M10418</strain>
    </source>
</reference>
<name>A0A1H6J954_9EURY</name>
<dbReference type="NCBIfam" id="TIGR01411">
    <property type="entry name" value="tatAE"/>
    <property type="match status" value="1"/>
</dbReference>
<evidence type="ECO:0000256" key="8">
    <source>
        <dbReference type="ARBA" id="ARBA00023136"/>
    </source>
</evidence>
<evidence type="ECO:0000256" key="9">
    <source>
        <dbReference type="SAM" id="MobiDB-lite"/>
    </source>
</evidence>
<evidence type="ECO:0000256" key="4">
    <source>
        <dbReference type="ARBA" id="ARBA00022692"/>
    </source>
</evidence>
<keyword evidence="5" id="KW-0653">Protein transport</keyword>
<dbReference type="InterPro" id="IPR006312">
    <property type="entry name" value="TatA/E"/>
</dbReference>
<dbReference type="Pfam" id="PF02416">
    <property type="entry name" value="TatA_B_E"/>
    <property type="match status" value="1"/>
</dbReference>
<dbReference type="PANTHER" id="PTHR42982">
    <property type="entry name" value="SEC-INDEPENDENT PROTEIN TRANSLOCASE PROTEIN TATA"/>
    <property type="match status" value="1"/>
</dbReference>
<keyword evidence="4 10" id="KW-0812">Transmembrane</keyword>
<evidence type="ECO:0000256" key="6">
    <source>
        <dbReference type="ARBA" id="ARBA00022989"/>
    </source>
</evidence>
<evidence type="ECO:0000256" key="1">
    <source>
        <dbReference type="ARBA" id="ARBA00004162"/>
    </source>
</evidence>
<keyword evidence="7" id="KW-0811">Translocation</keyword>
<keyword evidence="3" id="KW-1003">Cell membrane</keyword>
<dbReference type="InterPro" id="IPR003369">
    <property type="entry name" value="TatA/B/E"/>
</dbReference>
<dbReference type="AlphaFoldDB" id="A0A1H6J954"/>
<sequence>MVPSIPLFGPLPVGPELLIILLVLVLLFGANKIPKLARSTGQAMGEFKKGREEIEEELNEMQGDADETTTDRSTDTDASADETSTETSSNATDEEDSTETETESSSK</sequence>
<organism evidence="11 12">
    <name type="scientific">Halopenitus malekzadehii</name>
    <dbReference type="NCBI Taxonomy" id="1267564"/>
    <lineage>
        <taxon>Archaea</taxon>
        <taxon>Methanobacteriati</taxon>
        <taxon>Methanobacteriota</taxon>
        <taxon>Stenosarchaea group</taxon>
        <taxon>Halobacteria</taxon>
        <taxon>Halobacteriales</taxon>
        <taxon>Haloferacaceae</taxon>
        <taxon>Halopenitus</taxon>
    </lineage>
</organism>
<feature type="transmembrane region" description="Helical" evidence="10">
    <location>
        <begin position="12"/>
        <end position="30"/>
    </location>
</feature>
<evidence type="ECO:0000313" key="11">
    <source>
        <dbReference type="EMBL" id="SEH55313.1"/>
    </source>
</evidence>
<accession>A0A1H6J954</accession>
<gene>
    <name evidence="11" type="ORF">SAMN05192561_10669</name>
</gene>
<dbReference type="GO" id="GO:0005886">
    <property type="term" value="C:plasma membrane"/>
    <property type="evidence" value="ECO:0007669"/>
    <property type="project" value="UniProtKB-SubCell"/>
</dbReference>
<evidence type="ECO:0000256" key="3">
    <source>
        <dbReference type="ARBA" id="ARBA00022475"/>
    </source>
</evidence>